<evidence type="ECO:0000313" key="9">
    <source>
        <dbReference type="Proteomes" id="UP001218638"/>
    </source>
</evidence>
<dbReference type="GO" id="GO:0005829">
    <property type="term" value="C:cytosol"/>
    <property type="evidence" value="ECO:0007669"/>
    <property type="project" value="TreeGrafter"/>
</dbReference>
<feature type="domain" description="MoaB/Mog" evidence="7">
    <location>
        <begin position="179"/>
        <end position="320"/>
    </location>
</feature>
<dbReference type="SMART" id="SM00852">
    <property type="entry name" value="MoCF_biosynth"/>
    <property type="match status" value="1"/>
</dbReference>
<dbReference type="Pfam" id="PF03454">
    <property type="entry name" value="MoeA_C"/>
    <property type="match status" value="1"/>
</dbReference>
<gene>
    <name evidence="8" type="ORF">PXH66_17685</name>
</gene>
<keyword evidence="6" id="KW-0460">Magnesium</keyword>
<evidence type="ECO:0000256" key="1">
    <source>
        <dbReference type="ARBA" id="ARBA00002901"/>
    </source>
</evidence>
<dbReference type="Gene3D" id="2.40.340.10">
    <property type="entry name" value="MoeA, C-terminal, domain IV"/>
    <property type="match status" value="1"/>
</dbReference>
<dbReference type="PROSITE" id="PS01079">
    <property type="entry name" value="MOCF_BIOSYNTHESIS_2"/>
    <property type="match status" value="1"/>
</dbReference>
<dbReference type="GO" id="GO:0061599">
    <property type="term" value="F:molybdopterin molybdotransferase activity"/>
    <property type="evidence" value="ECO:0007669"/>
    <property type="project" value="UniProtKB-UniRule"/>
</dbReference>
<comment type="cofactor">
    <cofactor evidence="6">
        <name>Mg(2+)</name>
        <dbReference type="ChEBI" id="CHEBI:18420"/>
    </cofactor>
</comment>
<comment type="function">
    <text evidence="1 6">Catalyzes the insertion of molybdate into adenylated molybdopterin with the concomitant release of AMP.</text>
</comment>
<dbReference type="PANTHER" id="PTHR10192:SF5">
    <property type="entry name" value="GEPHYRIN"/>
    <property type="match status" value="1"/>
</dbReference>
<dbReference type="PANTHER" id="PTHR10192">
    <property type="entry name" value="MOLYBDOPTERIN BIOSYNTHESIS PROTEIN"/>
    <property type="match status" value="1"/>
</dbReference>
<dbReference type="GO" id="GO:0006777">
    <property type="term" value="P:Mo-molybdopterin cofactor biosynthetic process"/>
    <property type="evidence" value="ECO:0007669"/>
    <property type="project" value="UniProtKB-UniRule"/>
</dbReference>
<dbReference type="InterPro" id="IPR001453">
    <property type="entry name" value="MoaB/Mog_dom"/>
</dbReference>
<organism evidence="8 9">
    <name type="scientific">Synoicihabitans lomoniglobus</name>
    <dbReference type="NCBI Taxonomy" id="2909285"/>
    <lineage>
        <taxon>Bacteria</taxon>
        <taxon>Pseudomonadati</taxon>
        <taxon>Verrucomicrobiota</taxon>
        <taxon>Opitutia</taxon>
        <taxon>Opitutales</taxon>
        <taxon>Opitutaceae</taxon>
        <taxon>Synoicihabitans</taxon>
    </lineage>
</organism>
<evidence type="ECO:0000256" key="3">
    <source>
        <dbReference type="ARBA" id="ARBA00010763"/>
    </source>
</evidence>
<dbReference type="Gene3D" id="2.170.190.11">
    <property type="entry name" value="Molybdopterin biosynthesis moea protein, domain 3"/>
    <property type="match status" value="1"/>
</dbReference>
<dbReference type="Gene3D" id="3.90.105.10">
    <property type="entry name" value="Molybdopterin biosynthesis moea protein, domain 2"/>
    <property type="match status" value="1"/>
</dbReference>
<dbReference type="InterPro" id="IPR038987">
    <property type="entry name" value="MoeA-like"/>
</dbReference>
<dbReference type="InterPro" id="IPR036425">
    <property type="entry name" value="MoaB/Mog-like_dom_sf"/>
</dbReference>
<dbReference type="InterPro" id="IPR036135">
    <property type="entry name" value="MoeA_linker/N_sf"/>
</dbReference>
<keyword evidence="9" id="KW-1185">Reference proteome</keyword>
<keyword evidence="6" id="KW-0479">Metal-binding</keyword>
<dbReference type="InterPro" id="IPR008284">
    <property type="entry name" value="MoCF_biosynth_CS"/>
</dbReference>
<dbReference type="AlphaFoldDB" id="A0AAF0CMI4"/>
<protein>
    <recommendedName>
        <fullName evidence="6">Molybdopterin molybdenumtransferase</fullName>
        <ecNumber evidence="6">2.10.1.1</ecNumber>
    </recommendedName>
</protein>
<evidence type="ECO:0000313" key="8">
    <source>
        <dbReference type="EMBL" id="WED64173.1"/>
    </source>
</evidence>
<dbReference type="InterPro" id="IPR005110">
    <property type="entry name" value="MoeA_linker/N"/>
</dbReference>
<dbReference type="SUPFAM" id="SSF63867">
    <property type="entry name" value="MoeA C-terminal domain-like"/>
    <property type="match status" value="1"/>
</dbReference>
<evidence type="ECO:0000256" key="2">
    <source>
        <dbReference type="ARBA" id="ARBA00005046"/>
    </source>
</evidence>
<proteinExistence type="inferred from homology"/>
<evidence type="ECO:0000256" key="4">
    <source>
        <dbReference type="ARBA" id="ARBA00023150"/>
    </source>
</evidence>
<keyword evidence="6" id="KW-0808">Transferase</keyword>
<evidence type="ECO:0000256" key="5">
    <source>
        <dbReference type="ARBA" id="ARBA00047317"/>
    </source>
</evidence>
<keyword evidence="4 6" id="KW-0501">Molybdenum cofactor biosynthesis</keyword>
<dbReference type="Pfam" id="PF00994">
    <property type="entry name" value="MoCF_biosynth"/>
    <property type="match status" value="1"/>
</dbReference>
<dbReference type="NCBIfam" id="TIGR00177">
    <property type="entry name" value="molyb_syn"/>
    <property type="match status" value="1"/>
</dbReference>
<dbReference type="InterPro" id="IPR005111">
    <property type="entry name" value="MoeA_C_domain_IV"/>
</dbReference>
<dbReference type="CDD" id="cd00887">
    <property type="entry name" value="MoeA"/>
    <property type="match status" value="1"/>
</dbReference>
<dbReference type="InterPro" id="IPR036688">
    <property type="entry name" value="MoeA_C_domain_IV_sf"/>
</dbReference>
<dbReference type="Gene3D" id="3.40.980.10">
    <property type="entry name" value="MoaB/Mog-like domain"/>
    <property type="match status" value="1"/>
</dbReference>
<dbReference type="EC" id="2.10.1.1" evidence="6"/>
<name>A0AAF0CMI4_9BACT</name>
<dbReference type="KEGG" id="slom:PXH66_17685"/>
<comment type="similarity">
    <text evidence="3 6">Belongs to the MoeA family.</text>
</comment>
<sequence>MLATPTAATATIATHLTVLSTEDCPLSAAHGRILRGPVSADRPLPPYNRVTMDGYAVNSADWSSDSSRGLRITGFQAAGMMAQTLAATGLAIEIATGAVLPMGADAIVPYEEVERTDDTVKLAATATCQPGQNIHRLGSDVATGTALIPAGTRLTGADIAVAATVGAAQLRVSARPTVAIISTGDELVEVDARHVAPHQIRRSNDHALRAALLQSGLTARIERFHLRDHRTEIDASLRHILAEFDVVIISGGVSKGKLDHLPQALADLGVTQHLRGIAQRPGKPMWFGTTPRRTPVFALPGNPVSTYTCLHRYVLPALRHMAGQTPAQPETAILAETFKFPRPLAFMLPVKVGTTDDGRNIARPAPFNTSGDLGGLLGTDGFVELPAETDTFAAGTPVTLWRWT</sequence>
<reference evidence="8" key="1">
    <citation type="submission" date="2023-03" db="EMBL/GenBank/DDBJ databases">
        <title>Lomoglobus Profundus gen. nov., sp. nov., a novel member of the phylum Verrucomicrobia, isolated from deep-marine sediment of South China Sea.</title>
        <authorList>
            <person name="Ahmad T."/>
            <person name="Ishaq S.E."/>
            <person name="Wang F."/>
        </authorList>
    </citation>
    <scope>NUCLEOTIDE SEQUENCE</scope>
    <source>
        <strain evidence="8">LMO-M01</strain>
    </source>
</reference>
<evidence type="ECO:0000256" key="6">
    <source>
        <dbReference type="RuleBase" id="RU365090"/>
    </source>
</evidence>
<dbReference type="RefSeq" id="WP_330931164.1">
    <property type="nucleotide sequence ID" value="NZ_CP119075.1"/>
</dbReference>
<comment type="pathway">
    <text evidence="2 6">Cofactor biosynthesis; molybdopterin biosynthesis.</text>
</comment>
<dbReference type="SUPFAM" id="SSF63882">
    <property type="entry name" value="MoeA N-terminal region -like"/>
    <property type="match status" value="1"/>
</dbReference>
<keyword evidence="6" id="KW-0500">Molybdenum</keyword>
<dbReference type="Proteomes" id="UP001218638">
    <property type="component" value="Chromosome"/>
</dbReference>
<dbReference type="SUPFAM" id="SSF53218">
    <property type="entry name" value="Molybdenum cofactor biosynthesis proteins"/>
    <property type="match status" value="1"/>
</dbReference>
<dbReference type="Pfam" id="PF03453">
    <property type="entry name" value="MoeA_N"/>
    <property type="match status" value="1"/>
</dbReference>
<dbReference type="EMBL" id="CP119075">
    <property type="protein sequence ID" value="WED64173.1"/>
    <property type="molecule type" value="Genomic_DNA"/>
</dbReference>
<comment type="catalytic activity">
    <reaction evidence="5">
        <text>adenylyl-molybdopterin + molybdate = Mo-molybdopterin + AMP + H(+)</text>
        <dbReference type="Rhea" id="RHEA:35047"/>
        <dbReference type="ChEBI" id="CHEBI:15378"/>
        <dbReference type="ChEBI" id="CHEBI:36264"/>
        <dbReference type="ChEBI" id="CHEBI:62727"/>
        <dbReference type="ChEBI" id="CHEBI:71302"/>
        <dbReference type="ChEBI" id="CHEBI:456215"/>
        <dbReference type="EC" id="2.10.1.1"/>
    </reaction>
</comment>
<dbReference type="GO" id="GO:0046872">
    <property type="term" value="F:metal ion binding"/>
    <property type="evidence" value="ECO:0007669"/>
    <property type="project" value="UniProtKB-UniRule"/>
</dbReference>
<accession>A0AAF0CMI4</accession>
<evidence type="ECO:0000259" key="7">
    <source>
        <dbReference type="SMART" id="SM00852"/>
    </source>
</evidence>